<organism evidence="1 2">
    <name type="scientific">Cutibacterium avidum</name>
    <dbReference type="NCBI Taxonomy" id="33010"/>
    <lineage>
        <taxon>Bacteria</taxon>
        <taxon>Bacillati</taxon>
        <taxon>Actinomycetota</taxon>
        <taxon>Actinomycetes</taxon>
        <taxon>Propionibacteriales</taxon>
        <taxon>Propionibacteriaceae</taxon>
        <taxon>Cutibacterium</taxon>
    </lineage>
</organism>
<protein>
    <submittedName>
        <fullName evidence="1">Uncharacterized protein</fullName>
    </submittedName>
</protein>
<proteinExistence type="predicted"/>
<evidence type="ECO:0000313" key="1">
    <source>
        <dbReference type="EMBL" id="RFT46466.1"/>
    </source>
</evidence>
<sequence length="60" mass="6938">MSTKKYARAYQAASEKDKGRILDQVVEVTSWNRDHARQQLKARAVDGPLCRMDDLTRFLV</sequence>
<comment type="caution">
    <text evidence="1">The sequence shown here is derived from an EMBL/GenBank/DDBJ whole genome shotgun (WGS) entry which is preliminary data.</text>
</comment>
<dbReference type="Proteomes" id="UP000259211">
    <property type="component" value="Unassembled WGS sequence"/>
</dbReference>
<accession>A0A3E2DM60</accession>
<dbReference type="EMBL" id="NOWI01000002">
    <property type="protein sequence ID" value="RFT46466.1"/>
    <property type="molecule type" value="Genomic_DNA"/>
</dbReference>
<name>A0A3E2DM60_9ACTN</name>
<dbReference type="AlphaFoldDB" id="A0A3E2DM60"/>
<evidence type="ECO:0000313" key="2">
    <source>
        <dbReference type="Proteomes" id="UP000259211"/>
    </source>
</evidence>
<reference evidence="1 2" key="1">
    <citation type="submission" date="2017-07" db="EMBL/GenBank/DDBJ databases">
        <authorList>
            <person name="Sun Z.S."/>
            <person name="Albrecht U."/>
            <person name="Echele G."/>
            <person name="Lee C.C."/>
        </authorList>
    </citation>
    <scope>NUCLEOTIDE SEQUENCE [LARGE SCALE GENOMIC DNA]</scope>
    <source>
        <strain evidence="1 2">P16-029</strain>
    </source>
</reference>
<dbReference type="RefSeq" id="WP_065673449.1">
    <property type="nucleotide sequence ID" value="NZ_JAQDJS010000004.1"/>
</dbReference>
<gene>
    <name evidence="1" type="ORF">CHT91_02635</name>
</gene>